<dbReference type="SUPFAM" id="SSF103473">
    <property type="entry name" value="MFS general substrate transporter"/>
    <property type="match status" value="1"/>
</dbReference>
<feature type="transmembrane region" description="Helical" evidence="6">
    <location>
        <begin position="79"/>
        <end position="97"/>
    </location>
</feature>
<feature type="transmembrane region" description="Helical" evidence="6">
    <location>
        <begin position="249"/>
        <end position="268"/>
    </location>
</feature>
<proteinExistence type="predicted"/>
<feature type="domain" description="Major facilitator superfamily (MFS) profile" evidence="7">
    <location>
        <begin position="14"/>
        <end position="392"/>
    </location>
</feature>
<dbReference type="InterPro" id="IPR011701">
    <property type="entry name" value="MFS"/>
</dbReference>
<feature type="transmembrane region" description="Helical" evidence="6">
    <location>
        <begin position="103"/>
        <end position="126"/>
    </location>
</feature>
<feature type="transmembrane region" description="Helical" evidence="6">
    <location>
        <begin position="169"/>
        <end position="188"/>
    </location>
</feature>
<feature type="transmembrane region" description="Helical" evidence="6">
    <location>
        <begin position="209"/>
        <end position="229"/>
    </location>
</feature>
<dbReference type="PROSITE" id="PS50850">
    <property type="entry name" value="MFS"/>
    <property type="match status" value="1"/>
</dbReference>
<dbReference type="Pfam" id="PF07690">
    <property type="entry name" value="MFS_1"/>
    <property type="match status" value="1"/>
</dbReference>
<dbReference type="PANTHER" id="PTHR43124:SF3">
    <property type="entry name" value="CHLORAMPHENICOL EFFLUX PUMP RV0191"/>
    <property type="match status" value="1"/>
</dbReference>
<name>A0ABP6VSZ1_9ACTN</name>
<feature type="transmembrane region" description="Helical" evidence="6">
    <location>
        <begin position="303"/>
        <end position="325"/>
    </location>
</feature>
<feature type="transmembrane region" description="Helical" evidence="6">
    <location>
        <begin position="43"/>
        <end position="67"/>
    </location>
</feature>
<dbReference type="RefSeq" id="WP_345560512.1">
    <property type="nucleotide sequence ID" value="NZ_BAABDQ010000003.1"/>
</dbReference>
<accession>A0ABP6VSZ1</accession>
<comment type="caution">
    <text evidence="8">The sequence shown here is derived from an EMBL/GenBank/DDBJ whole genome shotgun (WGS) entry which is preliminary data.</text>
</comment>
<evidence type="ECO:0000256" key="3">
    <source>
        <dbReference type="ARBA" id="ARBA00022692"/>
    </source>
</evidence>
<evidence type="ECO:0000256" key="5">
    <source>
        <dbReference type="ARBA" id="ARBA00023136"/>
    </source>
</evidence>
<keyword evidence="9" id="KW-1185">Reference proteome</keyword>
<dbReference type="InterPro" id="IPR050189">
    <property type="entry name" value="MFS_Efflux_Transporters"/>
</dbReference>
<dbReference type="InterPro" id="IPR020846">
    <property type="entry name" value="MFS_dom"/>
</dbReference>
<evidence type="ECO:0000313" key="8">
    <source>
        <dbReference type="EMBL" id="GAA3540254.1"/>
    </source>
</evidence>
<evidence type="ECO:0000256" key="4">
    <source>
        <dbReference type="ARBA" id="ARBA00022989"/>
    </source>
</evidence>
<evidence type="ECO:0000256" key="2">
    <source>
        <dbReference type="ARBA" id="ARBA00022475"/>
    </source>
</evidence>
<keyword evidence="5 6" id="KW-0472">Membrane</keyword>
<dbReference type="Gene3D" id="1.20.1250.20">
    <property type="entry name" value="MFS general substrate transporter like domains"/>
    <property type="match status" value="2"/>
</dbReference>
<dbReference type="EMBL" id="BAABDQ010000003">
    <property type="protein sequence ID" value="GAA3540254.1"/>
    <property type="molecule type" value="Genomic_DNA"/>
</dbReference>
<gene>
    <name evidence="8" type="ORF">GCM10022419_020440</name>
</gene>
<feature type="transmembrane region" description="Helical" evidence="6">
    <location>
        <begin position="366"/>
        <end position="387"/>
    </location>
</feature>
<feature type="transmembrane region" description="Helical" evidence="6">
    <location>
        <begin position="138"/>
        <end position="157"/>
    </location>
</feature>
<keyword evidence="3 6" id="KW-0812">Transmembrane</keyword>
<feature type="transmembrane region" description="Helical" evidence="6">
    <location>
        <begin position="280"/>
        <end position="297"/>
    </location>
</feature>
<protein>
    <recommendedName>
        <fullName evidence="7">Major facilitator superfamily (MFS) profile domain-containing protein</fullName>
    </recommendedName>
</protein>
<dbReference type="PANTHER" id="PTHR43124">
    <property type="entry name" value="PURINE EFFLUX PUMP PBUE"/>
    <property type="match status" value="1"/>
</dbReference>
<dbReference type="InterPro" id="IPR036259">
    <property type="entry name" value="MFS_trans_sf"/>
</dbReference>
<keyword evidence="2" id="KW-1003">Cell membrane</keyword>
<evidence type="ECO:0000259" key="7">
    <source>
        <dbReference type="PROSITE" id="PS50850"/>
    </source>
</evidence>
<evidence type="ECO:0000313" key="9">
    <source>
        <dbReference type="Proteomes" id="UP001500630"/>
    </source>
</evidence>
<sequence length="400" mass="40436">MTDHTESRGNRWLVLLLCWASFTMTSADRSAWGPASAEVGAGLGVSLAGLGGFATAYYAGYVIASAFGGVLADRLGGRVVLSGSLFAAGAFMVLFGSSPSAGAGLALQALIGLFAGADYAAGVKLVTAWFGERRRGTAVGVFLTATSLGTVLANAIVPTLIEGSGWRASYHLFGGVSMALAVLCLLLLKDGVSAGESAWPDPRPLLADRNLLLLGLAGFGGLWGTYGFVTWSNTLMVKGGGIDPVTAGGVVVLFGIVAVVCKPLIGLVTDVAGWGRKVPAAVVLLYFSFALLVFGTMDSAGAFLAVAPFLGLGAYLYSPLMVAMIPGLSGERLTGSAAGATNALWQLGSVTVPLVIGAVYQATGSFPAAFAALAAGPLAGAVLMAFVREGQTVKVNRGIG</sequence>
<reference evidence="9" key="1">
    <citation type="journal article" date="2019" name="Int. J. Syst. Evol. Microbiol.">
        <title>The Global Catalogue of Microorganisms (GCM) 10K type strain sequencing project: providing services to taxonomists for standard genome sequencing and annotation.</title>
        <authorList>
            <consortium name="The Broad Institute Genomics Platform"/>
            <consortium name="The Broad Institute Genome Sequencing Center for Infectious Disease"/>
            <person name="Wu L."/>
            <person name="Ma J."/>
        </authorList>
    </citation>
    <scope>NUCLEOTIDE SEQUENCE [LARGE SCALE GENOMIC DNA]</scope>
    <source>
        <strain evidence="9">JCM 17326</strain>
    </source>
</reference>
<comment type="subcellular location">
    <subcellularLocation>
        <location evidence="1">Cell membrane</location>
        <topology evidence="1">Multi-pass membrane protein</topology>
    </subcellularLocation>
</comment>
<organism evidence="8 9">
    <name type="scientific">Nonomuraea rosea</name>
    <dbReference type="NCBI Taxonomy" id="638574"/>
    <lineage>
        <taxon>Bacteria</taxon>
        <taxon>Bacillati</taxon>
        <taxon>Actinomycetota</taxon>
        <taxon>Actinomycetes</taxon>
        <taxon>Streptosporangiales</taxon>
        <taxon>Streptosporangiaceae</taxon>
        <taxon>Nonomuraea</taxon>
    </lineage>
</organism>
<keyword evidence="4 6" id="KW-1133">Transmembrane helix</keyword>
<dbReference type="Proteomes" id="UP001500630">
    <property type="component" value="Unassembled WGS sequence"/>
</dbReference>
<feature type="transmembrane region" description="Helical" evidence="6">
    <location>
        <begin position="337"/>
        <end position="360"/>
    </location>
</feature>
<evidence type="ECO:0000256" key="6">
    <source>
        <dbReference type="SAM" id="Phobius"/>
    </source>
</evidence>
<evidence type="ECO:0000256" key="1">
    <source>
        <dbReference type="ARBA" id="ARBA00004651"/>
    </source>
</evidence>